<dbReference type="KEGG" id="dpx:DAPPUDRAFT_324999"/>
<dbReference type="PROSITE" id="PS00518">
    <property type="entry name" value="ZF_RING_1"/>
    <property type="match status" value="1"/>
</dbReference>
<dbReference type="InterPro" id="IPR001841">
    <property type="entry name" value="Znf_RING"/>
</dbReference>
<evidence type="ECO:0000256" key="5">
    <source>
        <dbReference type="ARBA" id="ARBA00022833"/>
    </source>
</evidence>
<dbReference type="InterPro" id="IPR017907">
    <property type="entry name" value="Znf_RING_CS"/>
</dbReference>
<evidence type="ECO:0000313" key="9">
    <source>
        <dbReference type="Proteomes" id="UP000000305"/>
    </source>
</evidence>
<evidence type="ECO:0000256" key="3">
    <source>
        <dbReference type="ARBA" id="ARBA00022771"/>
    </source>
</evidence>
<keyword evidence="2" id="KW-0479">Metal-binding</keyword>
<dbReference type="PANTHER" id="PTHR15067:SF4">
    <property type="entry name" value="E3 UBIQUITIN-PROTEIN LIGASE RNF8"/>
    <property type="match status" value="1"/>
</dbReference>
<evidence type="ECO:0000256" key="6">
    <source>
        <dbReference type="PROSITE-ProRule" id="PRU00175"/>
    </source>
</evidence>
<protein>
    <recommendedName>
        <fullName evidence="7">RING-type domain-containing protein</fullName>
    </recommendedName>
</protein>
<dbReference type="Gene3D" id="3.30.40.10">
    <property type="entry name" value="Zinc/RING finger domain, C3HC4 (zinc finger)"/>
    <property type="match status" value="1"/>
</dbReference>
<dbReference type="EMBL" id="GL732588">
    <property type="protein sequence ID" value="EFX73792.1"/>
    <property type="molecule type" value="Genomic_DNA"/>
</dbReference>
<dbReference type="SUPFAM" id="SSF57850">
    <property type="entry name" value="RING/U-box"/>
    <property type="match status" value="1"/>
</dbReference>
<keyword evidence="5" id="KW-0862">Zinc</keyword>
<evidence type="ECO:0000256" key="4">
    <source>
        <dbReference type="ARBA" id="ARBA00022786"/>
    </source>
</evidence>
<evidence type="ECO:0000259" key="7">
    <source>
        <dbReference type="PROSITE" id="PS50089"/>
    </source>
</evidence>
<dbReference type="InterPro" id="IPR018957">
    <property type="entry name" value="Znf_C3HC4_RING-type"/>
</dbReference>
<dbReference type="GO" id="GO:0016740">
    <property type="term" value="F:transferase activity"/>
    <property type="evidence" value="ECO:0007669"/>
    <property type="project" value="UniProtKB-KW"/>
</dbReference>
<keyword evidence="9" id="KW-1185">Reference proteome</keyword>
<dbReference type="AlphaFoldDB" id="E9H3E4"/>
<organism evidence="8 9">
    <name type="scientific">Daphnia pulex</name>
    <name type="common">Water flea</name>
    <dbReference type="NCBI Taxonomy" id="6669"/>
    <lineage>
        <taxon>Eukaryota</taxon>
        <taxon>Metazoa</taxon>
        <taxon>Ecdysozoa</taxon>
        <taxon>Arthropoda</taxon>
        <taxon>Crustacea</taxon>
        <taxon>Branchiopoda</taxon>
        <taxon>Diplostraca</taxon>
        <taxon>Cladocera</taxon>
        <taxon>Anomopoda</taxon>
        <taxon>Daphniidae</taxon>
        <taxon>Daphnia</taxon>
    </lineage>
</organism>
<evidence type="ECO:0000313" key="8">
    <source>
        <dbReference type="EMBL" id="EFX73792.1"/>
    </source>
</evidence>
<dbReference type="HOGENOM" id="CLU_2624531_0_0_1"/>
<proteinExistence type="predicted"/>
<gene>
    <name evidence="8" type="ORF">DAPPUDRAFT_324999</name>
</gene>
<keyword evidence="4" id="KW-0833">Ubl conjugation pathway</keyword>
<dbReference type="OrthoDB" id="6353679at2759"/>
<dbReference type="InParanoid" id="E9H3E4"/>
<keyword evidence="1" id="KW-0808">Transferase</keyword>
<keyword evidence="3 6" id="KW-0863">Zinc-finger</keyword>
<dbReference type="PANTHER" id="PTHR15067">
    <property type="entry name" value="E3 UBIQUITIN-PROTEIN LIGASE RNF8"/>
    <property type="match status" value="1"/>
</dbReference>
<name>E9H3E4_DAPPU</name>
<dbReference type="GO" id="GO:0008270">
    <property type="term" value="F:zinc ion binding"/>
    <property type="evidence" value="ECO:0007669"/>
    <property type="project" value="UniProtKB-KW"/>
</dbReference>
<sequence length="78" mass="8926">MARQELLLNTMERMEIELRCGICSELMVSATTLLNCMHTFCQYCISQWQHFDAQRVTVEGGRLTVETVGCPVCRDVII</sequence>
<feature type="domain" description="RING-type" evidence="7">
    <location>
        <begin position="20"/>
        <end position="74"/>
    </location>
</feature>
<reference evidence="8 9" key="1">
    <citation type="journal article" date="2011" name="Science">
        <title>The ecoresponsive genome of Daphnia pulex.</title>
        <authorList>
            <person name="Colbourne J.K."/>
            <person name="Pfrender M.E."/>
            <person name="Gilbert D."/>
            <person name="Thomas W.K."/>
            <person name="Tucker A."/>
            <person name="Oakley T.H."/>
            <person name="Tokishita S."/>
            <person name="Aerts A."/>
            <person name="Arnold G.J."/>
            <person name="Basu M.K."/>
            <person name="Bauer D.J."/>
            <person name="Caceres C.E."/>
            <person name="Carmel L."/>
            <person name="Casola C."/>
            <person name="Choi J.H."/>
            <person name="Detter J.C."/>
            <person name="Dong Q."/>
            <person name="Dusheyko S."/>
            <person name="Eads B.D."/>
            <person name="Frohlich T."/>
            <person name="Geiler-Samerotte K.A."/>
            <person name="Gerlach D."/>
            <person name="Hatcher P."/>
            <person name="Jogdeo S."/>
            <person name="Krijgsveld J."/>
            <person name="Kriventseva E.V."/>
            <person name="Kultz D."/>
            <person name="Laforsch C."/>
            <person name="Lindquist E."/>
            <person name="Lopez J."/>
            <person name="Manak J.R."/>
            <person name="Muller J."/>
            <person name="Pangilinan J."/>
            <person name="Patwardhan R.P."/>
            <person name="Pitluck S."/>
            <person name="Pritham E.J."/>
            <person name="Rechtsteiner A."/>
            <person name="Rho M."/>
            <person name="Rogozin I.B."/>
            <person name="Sakarya O."/>
            <person name="Salamov A."/>
            <person name="Schaack S."/>
            <person name="Shapiro H."/>
            <person name="Shiga Y."/>
            <person name="Skalitzky C."/>
            <person name="Smith Z."/>
            <person name="Souvorov A."/>
            <person name="Sung W."/>
            <person name="Tang Z."/>
            <person name="Tsuchiya D."/>
            <person name="Tu H."/>
            <person name="Vos H."/>
            <person name="Wang M."/>
            <person name="Wolf Y.I."/>
            <person name="Yamagata H."/>
            <person name="Yamada T."/>
            <person name="Ye Y."/>
            <person name="Shaw J.R."/>
            <person name="Andrews J."/>
            <person name="Crease T.J."/>
            <person name="Tang H."/>
            <person name="Lucas S.M."/>
            <person name="Robertson H.M."/>
            <person name="Bork P."/>
            <person name="Koonin E.V."/>
            <person name="Zdobnov E.M."/>
            <person name="Grigoriev I.V."/>
            <person name="Lynch M."/>
            <person name="Boore J.L."/>
        </authorList>
    </citation>
    <scope>NUCLEOTIDE SEQUENCE [LARGE SCALE GENOMIC DNA]</scope>
</reference>
<dbReference type="Proteomes" id="UP000000305">
    <property type="component" value="Unassembled WGS sequence"/>
</dbReference>
<evidence type="ECO:0000256" key="2">
    <source>
        <dbReference type="ARBA" id="ARBA00022723"/>
    </source>
</evidence>
<dbReference type="InterPro" id="IPR013083">
    <property type="entry name" value="Znf_RING/FYVE/PHD"/>
</dbReference>
<dbReference type="Pfam" id="PF00097">
    <property type="entry name" value="zf-C3HC4"/>
    <property type="match status" value="1"/>
</dbReference>
<evidence type="ECO:0000256" key="1">
    <source>
        <dbReference type="ARBA" id="ARBA00022679"/>
    </source>
</evidence>
<accession>E9H3E4</accession>
<dbReference type="PROSITE" id="PS50089">
    <property type="entry name" value="ZF_RING_2"/>
    <property type="match status" value="1"/>
</dbReference>
<dbReference type="SMART" id="SM00184">
    <property type="entry name" value="RING"/>
    <property type="match status" value="1"/>
</dbReference>
<dbReference type="STRING" id="6669.E9H3E4"/>